<dbReference type="Proteomes" id="UP001596406">
    <property type="component" value="Unassembled WGS sequence"/>
</dbReference>
<dbReference type="EMBL" id="JBHSXM010000002">
    <property type="protein sequence ID" value="MFC6837849.1"/>
    <property type="molecule type" value="Genomic_DNA"/>
</dbReference>
<organism evidence="2 3">
    <name type="scientific">Halomarina ordinaria</name>
    <dbReference type="NCBI Taxonomy" id="3033939"/>
    <lineage>
        <taxon>Archaea</taxon>
        <taxon>Methanobacteriati</taxon>
        <taxon>Methanobacteriota</taxon>
        <taxon>Stenosarchaea group</taxon>
        <taxon>Halobacteria</taxon>
        <taxon>Halobacteriales</taxon>
        <taxon>Natronomonadaceae</taxon>
        <taxon>Halomarina</taxon>
    </lineage>
</organism>
<gene>
    <name evidence="2" type="ORF">ACFQHK_15260</name>
</gene>
<dbReference type="Pfam" id="PF20127">
    <property type="entry name" value="DUF6517"/>
    <property type="match status" value="1"/>
</dbReference>
<comment type="caution">
    <text evidence="2">The sequence shown here is derived from an EMBL/GenBank/DDBJ whole genome shotgun (WGS) entry which is preliminary data.</text>
</comment>
<evidence type="ECO:0000313" key="2">
    <source>
        <dbReference type="EMBL" id="MFC6837849.1"/>
    </source>
</evidence>
<protein>
    <submittedName>
        <fullName evidence="2">DUF6517 family protein</fullName>
    </submittedName>
</protein>
<evidence type="ECO:0000313" key="3">
    <source>
        <dbReference type="Proteomes" id="UP001596406"/>
    </source>
</evidence>
<dbReference type="InterPro" id="IPR045396">
    <property type="entry name" value="DUF6517"/>
</dbReference>
<dbReference type="RefSeq" id="WP_304449566.1">
    <property type="nucleotide sequence ID" value="NZ_JARRAH010000002.1"/>
</dbReference>
<evidence type="ECO:0000256" key="1">
    <source>
        <dbReference type="SAM" id="MobiDB-lite"/>
    </source>
</evidence>
<keyword evidence="3" id="KW-1185">Reference proteome</keyword>
<accession>A0ABD5UG87</accession>
<proteinExistence type="predicted"/>
<reference evidence="2 3" key="1">
    <citation type="journal article" date="2019" name="Int. J. Syst. Evol. Microbiol.">
        <title>The Global Catalogue of Microorganisms (GCM) 10K type strain sequencing project: providing services to taxonomists for standard genome sequencing and annotation.</title>
        <authorList>
            <consortium name="The Broad Institute Genomics Platform"/>
            <consortium name="The Broad Institute Genome Sequencing Center for Infectious Disease"/>
            <person name="Wu L."/>
            <person name="Ma J."/>
        </authorList>
    </citation>
    <scope>NUCLEOTIDE SEQUENCE [LARGE SCALE GENOMIC DNA]</scope>
    <source>
        <strain evidence="2 3">PSRA2</strain>
    </source>
</reference>
<sequence length="249" mass="26553">MNRRELIAGLGTAGAIGLAGCLGVAGVDEHTATAVGVEKEARRETGYEQSEPEELVIEESVGAMGYSEDVIVTNYLVEHEKTVDMGPLGDQRAAVFIVLSTPQISVVGQQVNPVEDKSTKELVELVASNYDGLSNAQHETDEEVSIMDSSVTESVFVADAEFDGQEVEVNLHVTEAVKTADDLVVSIGVYPRELGRQERENIKTLMEAISVDVDVYTDNEDAADDDGNEADDGEDEGEGGDDEDSGIGV</sequence>
<dbReference type="PROSITE" id="PS51257">
    <property type="entry name" value="PROKAR_LIPOPROTEIN"/>
    <property type="match status" value="1"/>
</dbReference>
<feature type="region of interest" description="Disordered" evidence="1">
    <location>
        <begin position="215"/>
        <end position="249"/>
    </location>
</feature>
<dbReference type="AlphaFoldDB" id="A0ABD5UG87"/>
<name>A0ABD5UG87_9EURY</name>